<organism evidence="3 4">
    <name type="scientific">Thiothrix lacustris</name>
    <dbReference type="NCBI Taxonomy" id="525917"/>
    <lineage>
        <taxon>Bacteria</taxon>
        <taxon>Pseudomonadati</taxon>
        <taxon>Pseudomonadota</taxon>
        <taxon>Gammaproteobacteria</taxon>
        <taxon>Thiotrichales</taxon>
        <taxon>Thiotrichaceae</taxon>
        <taxon>Thiothrix</taxon>
    </lineage>
</organism>
<gene>
    <name evidence="3" type="ORF">BWK73_34505</name>
</gene>
<keyword evidence="2" id="KW-0732">Signal</keyword>
<dbReference type="Proteomes" id="UP000192491">
    <property type="component" value="Unassembled WGS sequence"/>
</dbReference>
<keyword evidence="1" id="KW-0472">Membrane</keyword>
<dbReference type="Pfam" id="PF04956">
    <property type="entry name" value="TrbC"/>
    <property type="match status" value="1"/>
</dbReference>
<comment type="caution">
    <text evidence="3">The sequence shown here is derived from an EMBL/GenBank/DDBJ whole genome shotgun (WGS) entry which is preliminary data.</text>
</comment>
<sequence>MRSKLLLMPLFWLLAAFSDVAFAGAAGGMPWETPLETVMESLTGPTAGFIALIGVFAAGAALIFGGEMAEFTRKIVMIILLVSLMMGGAALMGTLGFATGAVVAGLPVVGLV</sequence>
<keyword evidence="1" id="KW-1133">Transmembrane helix</keyword>
<keyword evidence="1" id="KW-0812">Transmembrane</keyword>
<feature type="transmembrane region" description="Helical" evidence="1">
    <location>
        <begin position="47"/>
        <end position="66"/>
    </location>
</feature>
<protein>
    <recommendedName>
        <fullName evidence="5">Conjugal transfer protein TrbC</fullName>
    </recommendedName>
</protein>
<evidence type="ECO:0000256" key="2">
    <source>
        <dbReference type="SAM" id="SignalP"/>
    </source>
</evidence>
<evidence type="ECO:0000256" key="1">
    <source>
        <dbReference type="SAM" id="Phobius"/>
    </source>
</evidence>
<evidence type="ECO:0000313" key="3">
    <source>
        <dbReference type="EMBL" id="OQX05073.1"/>
    </source>
</evidence>
<dbReference type="InterPro" id="IPR007039">
    <property type="entry name" value="TrbC/VirB2"/>
</dbReference>
<feature type="transmembrane region" description="Helical" evidence="1">
    <location>
        <begin position="78"/>
        <end position="106"/>
    </location>
</feature>
<dbReference type="AlphaFoldDB" id="A0A1Y1QGH7"/>
<dbReference type="EMBL" id="MTEJ01000306">
    <property type="protein sequence ID" value="OQX05073.1"/>
    <property type="molecule type" value="Genomic_DNA"/>
</dbReference>
<feature type="signal peptide" evidence="2">
    <location>
        <begin position="1"/>
        <end position="23"/>
    </location>
</feature>
<evidence type="ECO:0008006" key="5">
    <source>
        <dbReference type="Google" id="ProtNLM"/>
    </source>
</evidence>
<evidence type="ECO:0000313" key="4">
    <source>
        <dbReference type="Proteomes" id="UP000192491"/>
    </source>
</evidence>
<proteinExistence type="predicted"/>
<name>A0A1Y1QGH7_9GAMM</name>
<reference evidence="3 4" key="1">
    <citation type="submission" date="2017-01" db="EMBL/GenBank/DDBJ databases">
        <title>Novel large sulfur bacteria in the metagenomes of groundwater-fed chemosynthetic microbial mats in the Lake Huron basin.</title>
        <authorList>
            <person name="Sharrar A.M."/>
            <person name="Flood B.E."/>
            <person name="Bailey J.V."/>
            <person name="Jones D.S."/>
            <person name="Biddanda B."/>
            <person name="Ruberg S.A."/>
            <person name="Marcus D.N."/>
            <person name="Dick G.J."/>
        </authorList>
    </citation>
    <scope>NUCLEOTIDE SEQUENCE [LARGE SCALE GENOMIC DNA]</scope>
    <source>
        <strain evidence="3">A8</strain>
    </source>
</reference>
<feature type="chain" id="PRO_5012779065" description="Conjugal transfer protein TrbC" evidence="2">
    <location>
        <begin position="24"/>
        <end position="112"/>
    </location>
</feature>
<accession>A0A1Y1QGH7</accession>